<organism evidence="2 3">
    <name type="scientific">Daucus carota subsp. sativus</name>
    <name type="common">Carrot</name>
    <dbReference type="NCBI Taxonomy" id="79200"/>
    <lineage>
        <taxon>Eukaryota</taxon>
        <taxon>Viridiplantae</taxon>
        <taxon>Streptophyta</taxon>
        <taxon>Embryophyta</taxon>
        <taxon>Tracheophyta</taxon>
        <taxon>Spermatophyta</taxon>
        <taxon>Magnoliopsida</taxon>
        <taxon>eudicotyledons</taxon>
        <taxon>Gunneridae</taxon>
        <taxon>Pentapetalae</taxon>
        <taxon>asterids</taxon>
        <taxon>campanulids</taxon>
        <taxon>Apiales</taxon>
        <taxon>Apiaceae</taxon>
        <taxon>Apioideae</taxon>
        <taxon>Scandiceae</taxon>
        <taxon>Daucinae</taxon>
        <taxon>Daucus</taxon>
        <taxon>Daucus sect. Daucus</taxon>
    </lineage>
</organism>
<feature type="region of interest" description="Disordered" evidence="1">
    <location>
        <begin position="82"/>
        <end position="102"/>
    </location>
</feature>
<evidence type="ECO:0000256" key="1">
    <source>
        <dbReference type="SAM" id="MobiDB-lite"/>
    </source>
</evidence>
<dbReference type="Proteomes" id="UP000077755">
    <property type="component" value="Chromosome 4"/>
</dbReference>
<dbReference type="PANTHER" id="PTHR34061:SF26">
    <property type="match status" value="1"/>
</dbReference>
<feature type="compositionally biased region" description="Polar residues" evidence="1">
    <location>
        <begin position="91"/>
        <end position="102"/>
    </location>
</feature>
<dbReference type="EMBL" id="CP093346">
    <property type="protein sequence ID" value="WOG97028.1"/>
    <property type="molecule type" value="Genomic_DNA"/>
</dbReference>
<evidence type="ECO:0000313" key="2">
    <source>
        <dbReference type="EMBL" id="WOG97028.1"/>
    </source>
</evidence>
<proteinExistence type="predicted"/>
<dbReference type="PANTHER" id="PTHR34061">
    <property type="entry name" value="PROTEIN, PUTATIVE-RELATED"/>
    <property type="match status" value="1"/>
</dbReference>
<dbReference type="AlphaFoldDB" id="A0AAF0WYE3"/>
<name>A0AAF0WYE3_DAUCS</name>
<keyword evidence="3" id="KW-1185">Reference proteome</keyword>
<evidence type="ECO:0000313" key="3">
    <source>
        <dbReference type="Proteomes" id="UP000077755"/>
    </source>
</evidence>
<sequence>MSKSSSVICKDLISQKSLEMEENSNSQASNEGNDLPNWVGMNVASAFFASLEHFSCVHVNTIDTDDEDDEEADNTLLLTILPSPSASSSSFVTAESPRSVSE</sequence>
<reference evidence="2" key="1">
    <citation type="journal article" date="2016" name="Nat. Genet.">
        <title>A high-quality carrot genome assembly provides new insights into carotenoid accumulation and asterid genome evolution.</title>
        <authorList>
            <person name="Iorizzo M."/>
            <person name="Ellison S."/>
            <person name="Senalik D."/>
            <person name="Zeng P."/>
            <person name="Satapoomin P."/>
            <person name="Huang J."/>
            <person name="Bowman M."/>
            <person name="Iovene M."/>
            <person name="Sanseverino W."/>
            <person name="Cavagnaro P."/>
            <person name="Yildiz M."/>
            <person name="Macko-Podgorni A."/>
            <person name="Moranska E."/>
            <person name="Grzebelus E."/>
            <person name="Grzebelus D."/>
            <person name="Ashrafi H."/>
            <person name="Zheng Z."/>
            <person name="Cheng S."/>
            <person name="Spooner D."/>
            <person name="Van Deynze A."/>
            <person name="Simon P."/>
        </authorList>
    </citation>
    <scope>NUCLEOTIDE SEQUENCE</scope>
    <source>
        <tissue evidence="2">Leaf</tissue>
    </source>
</reference>
<protein>
    <submittedName>
        <fullName evidence="2">Uncharacterized protein</fullName>
    </submittedName>
</protein>
<gene>
    <name evidence="2" type="ORF">DCAR_0416367</name>
</gene>
<reference evidence="2" key="2">
    <citation type="submission" date="2022-03" db="EMBL/GenBank/DDBJ databases">
        <title>Draft title - Genomic analysis of global carrot germplasm unveils the trajectory of domestication and the origin of high carotenoid orange carrot.</title>
        <authorList>
            <person name="Iorizzo M."/>
            <person name="Ellison S."/>
            <person name="Senalik D."/>
            <person name="Macko-Podgorni A."/>
            <person name="Grzebelus D."/>
            <person name="Bostan H."/>
            <person name="Rolling W."/>
            <person name="Curaba J."/>
            <person name="Simon P."/>
        </authorList>
    </citation>
    <scope>NUCLEOTIDE SEQUENCE</scope>
    <source>
        <tissue evidence="2">Leaf</tissue>
    </source>
</reference>
<accession>A0AAF0WYE3</accession>